<gene>
    <name evidence="4" type="ORF">NFI88_05320</name>
</gene>
<keyword evidence="4" id="KW-0489">Methyltransferase</keyword>
<dbReference type="Proteomes" id="UP001524547">
    <property type="component" value="Unassembled WGS sequence"/>
</dbReference>
<accession>A0ABT1VV95</accession>
<dbReference type="EMBL" id="JAMZEJ010000003">
    <property type="protein sequence ID" value="MCQ8240262.1"/>
    <property type="molecule type" value="Genomic_DNA"/>
</dbReference>
<evidence type="ECO:0000256" key="1">
    <source>
        <dbReference type="ARBA" id="ARBA00022679"/>
    </source>
</evidence>
<evidence type="ECO:0000256" key="2">
    <source>
        <dbReference type="SAM" id="MobiDB-lite"/>
    </source>
</evidence>
<evidence type="ECO:0000259" key="3">
    <source>
        <dbReference type="Pfam" id="PF08241"/>
    </source>
</evidence>
<feature type="domain" description="Methyltransferase type 11" evidence="3">
    <location>
        <begin position="81"/>
        <end position="178"/>
    </location>
</feature>
<dbReference type="PANTHER" id="PTHR44068">
    <property type="entry name" value="ZGC:194242"/>
    <property type="match status" value="1"/>
</dbReference>
<organism evidence="4 5">
    <name type="scientific">Rhizosaccharibacter radicis</name>
    <dbReference type="NCBI Taxonomy" id="2782605"/>
    <lineage>
        <taxon>Bacteria</taxon>
        <taxon>Pseudomonadati</taxon>
        <taxon>Pseudomonadota</taxon>
        <taxon>Alphaproteobacteria</taxon>
        <taxon>Acetobacterales</taxon>
        <taxon>Acetobacteraceae</taxon>
        <taxon>Rhizosaccharibacter</taxon>
    </lineage>
</organism>
<dbReference type="SUPFAM" id="SSF53335">
    <property type="entry name" value="S-adenosyl-L-methionine-dependent methyltransferases"/>
    <property type="match status" value="1"/>
</dbReference>
<evidence type="ECO:0000313" key="5">
    <source>
        <dbReference type="Proteomes" id="UP001524547"/>
    </source>
</evidence>
<dbReference type="InterPro" id="IPR013216">
    <property type="entry name" value="Methyltransf_11"/>
</dbReference>
<feature type="region of interest" description="Disordered" evidence="2">
    <location>
        <begin position="341"/>
        <end position="379"/>
    </location>
</feature>
<dbReference type="Gene3D" id="3.40.50.150">
    <property type="entry name" value="Vaccinia Virus protein VP39"/>
    <property type="match status" value="1"/>
</dbReference>
<name>A0ABT1VV95_9PROT</name>
<dbReference type="InterPro" id="IPR029063">
    <property type="entry name" value="SAM-dependent_MTases_sf"/>
</dbReference>
<dbReference type="GO" id="GO:0032259">
    <property type="term" value="P:methylation"/>
    <property type="evidence" value="ECO:0007669"/>
    <property type="project" value="UniProtKB-KW"/>
</dbReference>
<dbReference type="InterPro" id="IPR050447">
    <property type="entry name" value="Erg6_SMT_methyltransf"/>
</dbReference>
<dbReference type="GO" id="GO:0008168">
    <property type="term" value="F:methyltransferase activity"/>
    <property type="evidence" value="ECO:0007669"/>
    <property type="project" value="UniProtKB-KW"/>
</dbReference>
<dbReference type="RefSeq" id="WP_422919007.1">
    <property type="nucleotide sequence ID" value="NZ_JAMZEJ010000003.1"/>
</dbReference>
<reference evidence="4 5" key="1">
    <citation type="submission" date="2022-06" db="EMBL/GenBank/DDBJ databases">
        <title>Rhizosaccharibacter gen. nov. sp. nov. KSS12, endophytic bacteria isolated from sugarcane.</title>
        <authorList>
            <person name="Pitiwittayakul N."/>
        </authorList>
    </citation>
    <scope>NUCLEOTIDE SEQUENCE [LARGE SCALE GENOMIC DNA]</scope>
    <source>
        <strain evidence="4 5">KSS12</strain>
    </source>
</reference>
<keyword evidence="5" id="KW-1185">Reference proteome</keyword>
<dbReference type="Pfam" id="PF08241">
    <property type="entry name" value="Methyltransf_11"/>
    <property type="match status" value="1"/>
</dbReference>
<protein>
    <submittedName>
        <fullName evidence="4">Class I SAM-dependent methyltransferase</fullName>
    </submittedName>
</protein>
<sequence>MADDHTTENAGDATAIWDKRYEGDEHVGTRPVIESDPIDYTQHKFLYERAIARPQTGALDGYNLDRIGERYLKPNPGRMLALGVGMAFTEEHVLRHGYADHVLAYEMSRQAVERARVRFDEGGLGDRIELRAADVLEDDLPDAAFDVVFVQAAIHHFDRIEDMFRLMHRVLKPGGLLVYDEYVGPDHHMYHPEVMAIIDEIDACLAPGYRHDHLAGRIRENIPPPSLEWMLQHDPSEGVHASRILPLTYQYFDVLDRADYGGTLVRPFFTGILRNFDWTDPKDQTVGALVVLIEKLLCRHGVVPSYQTSVVARKREQPRAPLSAAEEARIAYADWPGLAAAPAPGGSREPSAAPQPLPESPAAGLGDRLRRLLGGGAGR</sequence>
<comment type="caution">
    <text evidence="4">The sequence shown here is derived from an EMBL/GenBank/DDBJ whole genome shotgun (WGS) entry which is preliminary data.</text>
</comment>
<keyword evidence="1" id="KW-0808">Transferase</keyword>
<evidence type="ECO:0000313" key="4">
    <source>
        <dbReference type="EMBL" id="MCQ8240262.1"/>
    </source>
</evidence>
<dbReference type="CDD" id="cd02440">
    <property type="entry name" value="AdoMet_MTases"/>
    <property type="match status" value="1"/>
</dbReference>
<dbReference type="PANTHER" id="PTHR44068:SF11">
    <property type="entry name" value="GERANYL DIPHOSPHATE 2-C-METHYLTRANSFERASE"/>
    <property type="match status" value="1"/>
</dbReference>
<proteinExistence type="predicted"/>